<feature type="compositionally biased region" description="Low complexity" evidence="8">
    <location>
        <begin position="889"/>
        <end position="902"/>
    </location>
</feature>
<accession>A0A395N917</accession>
<dbReference type="OrthoDB" id="5373550at2759"/>
<keyword evidence="5" id="KW-0238">DNA-binding</keyword>
<reference evidence="10 11" key="1">
    <citation type="journal article" date="2018" name="PLoS Pathog.">
        <title>Evolution of structural diversity of trichothecenes, a family of toxins produced by plant pathogenic and entomopathogenic fungi.</title>
        <authorList>
            <person name="Proctor R.H."/>
            <person name="McCormick S.P."/>
            <person name="Kim H.S."/>
            <person name="Cardoza R.E."/>
            <person name="Stanley A.M."/>
            <person name="Lindo L."/>
            <person name="Kelly A."/>
            <person name="Brown D.W."/>
            <person name="Lee T."/>
            <person name="Vaughan M.M."/>
            <person name="Alexander N.J."/>
            <person name="Busman M."/>
            <person name="Gutierrez S."/>
        </authorList>
    </citation>
    <scope>NUCLEOTIDE SEQUENCE [LARGE SCALE GENOMIC DNA]</scope>
    <source>
        <strain evidence="10 11">IBT 40837</strain>
    </source>
</reference>
<comment type="subcellular location">
    <subcellularLocation>
        <location evidence="1">Nucleus</location>
    </subcellularLocation>
</comment>
<evidence type="ECO:0000256" key="4">
    <source>
        <dbReference type="ARBA" id="ARBA00023015"/>
    </source>
</evidence>
<dbReference type="GO" id="GO:0008270">
    <property type="term" value="F:zinc ion binding"/>
    <property type="evidence" value="ECO:0007669"/>
    <property type="project" value="InterPro"/>
</dbReference>
<dbReference type="SMART" id="SM00906">
    <property type="entry name" value="Fungal_trans"/>
    <property type="match status" value="1"/>
</dbReference>
<dbReference type="GO" id="GO:0006351">
    <property type="term" value="P:DNA-templated transcription"/>
    <property type="evidence" value="ECO:0007669"/>
    <property type="project" value="InterPro"/>
</dbReference>
<gene>
    <name evidence="10" type="ORF">TARUN_9775</name>
</gene>
<keyword evidence="2" id="KW-0479">Metal-binding</keyword>
<dbReference type="STRING" id="490622.A0A395N917"/>
<keyword evidence="6" id="KW-0804">Transcription</keyword>
<dbReference type="GO" id="GO:0000981">
    <property type="term" value="F:DNA-binding transcription factor activity, RNA polymerase II-specific"/>
    <property type="evidence" value="ECO:0007669"/>
    <property type="project" value="InterPro"/>
</dbReference>
<evidence type="ECO:0000313" key="10">
    <source>
        <dbReference type="EMBL" id="RFU72499.1"/>
    </source>
</evidence>
<evidence type="ECO:0000256" key="7">
    <source>
        <dbReference type="ARBA" id="ARBA00023242"/>
    </source>
</evidence>
<dbReference type="GO" id="GO:0045944">
    <property type="term" value="P:positive regulation of transcription by RNA polymerase II"/>
    <property type="evidence" value="ECO:0007669"/>
    <property type="project" value="TreeGrafter"/>
</dbReference>
<evidence type="ECO:0000256" key="8">
    <source>
        <dbReference type="SAM" id="MobiDB-lite"/>
    </source>
</evidence>
<dbReference type="InterPro" id="IPR052202">
    <property type="entry name" value="Yeast_MetPath_Reg"/>
</dbReference>
<dbReference type="CDD" id="cd14723">
    <property type="entry name" value="ZIP_Ppr1"/>
    <property type="match status" value="1"/>
</dbReference>
<dbReference type="AlphaFoldDB" id="A0A395N917"/>
<organism evidence="10 11">
    <name type="scientific">Trichoderma arundinaceum</name>
    <dbReference type="NCBI Taxonomy" id="490622"/>
    <lineage>
        <taxon>Eukaryota</taxon>
        <taxon>Fungi</taxon>
        <taxon>Dikarya</taxon>
        <taxon>Ascomycota</taxon>
        <taxon>Pezizomycotina</taxon>
        <taxon>Sordariomycetes</taxon>
        <taxon>Hypocreomycetidae</taxon>
        <taxon>Hypocreales</taxon>
        <taxon>Hypocreaceae</taxon>
        <taxon>Trichoderma</taxon>
    </lineage>
</organism>
<feature type="domain" description="Zn(2)-C6 fungal-type" evidence="9">
    <location>
        <begin position="139"/>
        <end position="168"/>
    </location>
</feature>
<keyword evidence="3" id="KW-0862">Zinc</keyword>
<feature type="region of interest" description="Disordered" evidence="8">
    <location>
        <begin position="1065"/>
        <end position="1096"/>
    </location>
</feature>
<dbReference type="Gene3D" id="4.10.240.10">
    <property type="entry name" value="Zn(2)-C6 fungal-type DNA-binding domain"/>
    <property type="match status" value="1"/>
</dbReference>
<dbReference type="InterPro" id="IPR036864">
    <property type="entry name" value="Zn2-C6_fun-type_DNA-bd_sf"/>
</dbReference>
<dbReference type="SUPFAM" id="SSF57701">
    <property type="entry name" value="Zn2/Cys6 DNA-binding domain"/>
    <property type="match status" value="1"/>
</dbReference>
<keyword evidence="4" id="KW-0805">Transcription regulation</keyword>
<evidence type="ECO:0000256" key="1">
    <source>
        <dbReference type="ARBA" id="ARBA00004123"/>
    </source>
</evidence>
<dbReference type="CDD" id="cd00067">
    <property type="entry name" value="GAL4"/>
    <property type="match status" value="1"/>
</dbReference>
<protein>
    <submittedName>
        <fullName evidence="10">Positive regulator of purine utilization</fullName>
    </submittedName>
</protein>
<dbReference type="GO" id="GO:0043565">
    <property type="term" value="F:sequence-specific DNA binding"/>
    <property type="evidence" value="ECO:0007669"/>
    <property type="project" value="TreeGrafter"/>
</dbReference>
<dbReference type="PANTHER" id="PTHR47782:SF1">
    <property type="entry name" value="PYRIMIDINE PATHWAY REGULATORY PROTEIN 1"/>
    <property type="match status" value="1"/>
</dbReference>
<evidence type="ECO:0000313" key="11">
    <source>
        <dbReference type="Proteomes" id="UP000266272"/>
    </source>
</evidence>
<feature type="compositionally biased region" description="Low complexity" evidence="8">
    <location>
        <begin position="45"/>
        <end position="57"/>
    </location>
</feature>
<feature type="region of interest" description="Disordered" evidence="8">
    <location>
        <begin position="840"/>
        <end position="984"/>
    </location>
</feature>
<dbReference type="Pfam" id="PF04082">
    <property type="entry name" value="Fungal_trans"/>
    <property type="match status" value="1"/>
</dbReference>
<dbReference type="InterPro" id="IPR001138">
    <property type="entry name" value="Zn2Cys6_DnaBD"/>
</dbReference>
<dbReference type="SMART" id="SM00066">
    <property type="entry name" value="GAL4"/>
    <property type="match status" value="1"/>
</dbReference>
<dbReference type="PANTHER" id="PTHR47782">
    <property type="entry name" value="ZN(II)2CYS6 TRANSCRIPTION FACTOR (EUROFUNG)-RELATED"/>
    <property type="match status" value="1"/>
</dbReference>
<dbReference type="FunFam" id="4.10.240.10:FF:000006">
    <property type="entry name" value="Positive regulator of purine utilization"/>
    <property type="match status" value="1"/>
</dbReference>
<dbReference type="Pfam" id="PF00172">
    <property type="entry name" value="Zn_clus"/>
    <property type="match status" value="1"/>
</dbReference>
<evidence type="ECO:0000256" key="6">
    <source>
        <dbReference type="ARBA" id="ARBA00023163"/>
    </source>
</evidence>
<dbReference type="EMBL" id="PXOA01000844">
    <property type="protein sequence ID" value="RFU72499.1"/>
    <property type="molecule type" value="Genomic_DNA"/>
</dbReference>
<dbReference type="CDD" id="cd12148">
    <property type="entry name" value="fungal_TF_MHR"/>
    <property type="match status" value="1"/>
</dbReference>
<proteinExistence type="predicted"/>
<dbReference type="PROSITE" id="PS50048">
    <property type="entry name" value="ZN2_CY6_FUNGAL_2"/>
    <property type="match status" value="1"/>
</dbReference>
<evidence type="ECO:0000256" key="2">
    <source>
        <dbReference type="ARBA" id="ARBA00022723"/>
    </source>
</evidence>
<evidence type="ECO:0000256" key="3">
    <source>
        <dbReference type="ARBA" id="ARBA00022833"/>
    </source>
</evidence>
<evidence type="ECO:0000259" key="9">
    <source>
        <dbReference type="PROSITE" id="PS50048"/>
    </source>
</evidence>
<dbReference type="PROSITE" id="PS00463">
    <property type="entry name" value="ZN2_CY6_FUNGAL_1"/>
    <property type="match status" value="1"/>
</dbReference>
<keyword evidence="11" id="KW-1185">Reference proteome</keyword>
<dbReference type="GO" id="GO:0005634">
    <property type="term" value="C:nucleus"/>
    <property type="evidence" value="ECO:0007669"/>
    <property type="project" value="UniProtKB-SubCell"/>
</dbReference>
<dbReference type="InterPro" id="IPR007219">
    <property type="entry name" value="XnlR_reg_dom"/>
</dbReference>
<sequence length="1096" mass="118470">MPTHGPPSPILQKSVKRQRQDSYDGTSSRNGFSSPEHHGRDANLGGATSTTSSSGRSEVGASAAYPGIPVTSASASASAASGPGAGATEAAGAGAGAGAVDATVATAAATTNAANAAAADGIAPAGKPGQSSNFRNVSACNRCRLRKNRCDQKLPSCASCNKVGVPCVGYDPITKKEIPRSYVFYLETRVEVLERLLESNNIPFPPAEDLDLCSRPGADGSFPAVRDAAYTGQSDTADTRISRPHSHHSQGLDNNALLPPKKQGDQSPAMLNIVSPAKPRSLASTSGVSFARVVFAAVQYSVSDQTGALDKSVISHHPNQLGAGTSMRDSFFGLHTRPTIQPAPFPTRDVAMRLVTLYFEHANPQIPILHRGEFMRMFERAYASEGRGLSARELYMLNMVFAIGCGVIVGEPVKAEASGGARLPFHHSRSESRPEEYHASAIVHLEECLSNSGGGLEVLQAVLLLANFALLRPVPPGLWYITGVAVRLAVDLGLHHEDGGDVEGGAQDPSDHENPDGAAAETRDANGGGSSDRGRRLWIRDMRRRLWWCTYSFDRLVSTCVGRPFGISDQVITTEFPSVLDDAFITPNGFIDPPPGEDHPSYKRVAHHYFRLRILQSEILQVLQYNQAQIAKTGAQSRTLYPEMNRQLPSPYLVQFDSYRSWRMDIDRRLREWKDQAPSKHDTGVAFSTEFLYLNYWQAIVLLYKQSLSIPAMFEGEYNPSNEVNSPTAFTAELREDEERIYLKVAEAGQKILRIYRQLHLSSLVSYTYLSTHHLFMAGISYLYAIWHSPAVRSRLTMDEVDFTVLAAKSVFTDMIDKCPPAETCRDAFDRTAKATIQMATSKGGFGSPVQQARRAPTRRETTNWAPTASDMVPKKPVSRHRSRPQSEQQQQQQQQQQQFQFDMAMGDSLSSPSLSTAGDMATPPVTMAHPRPHSHGRPSPTQRTASYDDGSSVVDQSMLASPSLPRSQATPTPGSTGGGHPFLAHQNQQQQFGMQAHMEYPDAQTMELLQTFGTGSNGGFGGVDQGQMDFGFGMNWEGMHNDYAEAAQPMNPFDTFFFGGPQGGNAGFGSSNGGSGGHSGGNGMGGEGDGGPMSL</sequence>
<dbReference type="Proteomes" id="UP000266272">
    <property type="component" value="Unassembled WGS sequence"/>
</dbReference>
<evidence type="ECO:0000256" key="5">
    <source>
        <dbReference type="ARBA" id="ARBA00023125"/>
    </source>
</evidence>
<feature type="compositionally biased region" description="Polar residues" evidence="8">
    <location>
        <begin position="954"/>
        <end position="970"/>
    </location>
</feature>
<feature type="region of interest" description="Disordered" evidence="8">
    <location>
        <begin position="233"/>
        <end position="267"/>
    </location>
</feature>
<name>A0A395N917_TRIAR</name>
<feature type="compositionally biased region" description="Polar residues" evidence="8">
    <location>
        <begin position="23"/>
        <end position="33"/>
    </location>
</feature>
<comment type="caution">
    <text evidence="10">The sequence shown here is derived from an EMBL/GenBank/DDBJ whole genome shotgun (WGS) entry which is preliminary data.</text>
</comment>
<feature type="region of interest" description="Disordered" evidence="8">
    <location>
        <begin position="499"/>
        <end position="532"/>
    </location>
</feature>
<feature type="region of interest" description="Disordered" evidence="8">
    <location>
        <begin position="1"/>
        <end position="60"/>
    </location>
</feature>
<keyword evidence="7" id="KW-0539">Nucleus</keyword>